<accession>A0A1V3NFH7</accession>
<dbReference type="AlphaFoldDB" id="A0A1V3NFH7"/>
<dbReference type="OrthoDB" id="7057085at2"/>
<dbReference type="Proteomes" id="UP000189462">
    <property type="component" value="Unassembled WGS sequence"/>
</dbReference>
<comment type="caution">
    <text evidence="1">The sequence shown here is derived from an EMBL/GenBank/DDBJ whole genome shotgun (WGS) entry which is preliminary data.</text>
</comment>
<proteinExistence type="predicted"/>
<keyword evidence="2" id="KW-1185">Reference proteome</keyword>
<gene>
    <name evidence="1" type="ORF">B1C78_10270</name>
</gene>
<dbReference type="EMBL" id="MVBK01000058">
    <property type="protein sequence ID" value="OOG23785.1"/>
    <property type="molecule type" value="Genomic_DNA"/>
</dbReference>
<sequence>MKKFLLYTLLAVPVLALLMWWLGGTPRQTQFEDLPWQVELVDEGRTIQVFGITLGETPLGELRDKLRLFPSLGLFVHPDGTQALEAYFGGVKLGPFEANLVAILDADDYLLARMIAEGTGNKPMPSGARRLDLSASGTAEALALPVRELTYVPRARYDQEIVLRRFGEPEQRLPTPDGNQYWLYPRTGTVLMLNDNGRDMLHYAPPIDFDDVRERILRGEALQPLIP</sequence>
<organism evidence="1 2">
    <name type="scientific">Thioalkalivibrio denitrificans</name>
    <dbReference type="NCBI Taxonomy" id="108003"/>
    <lineage>
        <taxon>Bacteria</taxon>
        <taxon>Pseudomonadati</taxon>
        <taxon>Pseudomonadota</taxon>
        <taxon>Gammaproteobacteria</taxon>
        <taxon>Chromatiales</taxon>
        <taxon>Ectothiorhodospiraceae</taxon>
        <taxon>Thioalkalivibrio</taxon>
    </lineage>
</organism>
<protein>
    <submittedName>
        <fullName evidence="1">Uncharacterized protein</fullName>
    </submittedName>
</protein>
<reference evidence="1 2" key="1">
    <citation type="submission" date="2017-02" db="EMBL/GenBank/DDBJ databases">
        <title>Genomic diversity within the haloalkaliphilic genus Thioalkalivibrio.</title>
        <authorList>
            <person name="Ahn A.-C."/>
            <person name="Meier-Kolthoff J."/>
            <person name="Overmars L."/>
            <person name="Richter M."/>
            <person name="Woyke T."/>
            <person name="Sorokin D.Y."/>
            <person name="Muyzer G."/>
        </authorList>
    </citation>
    <scope>NUCLEOTIDE SEQUENCE [LARGE SCALE GENOMIC DNA]</scope>
    <source>
        <strain evidence="1 2">ALJD</strain>
    </source>
</reference>
<name>A0A1V3NFH7_9GAMM</name>
<evidence type="ECO:0000313" key="1">
    <source>
        <dbReference type="EMBL" id="OOG23785.1"/>
    </source>
</evidence>
<dbReference type="STRING" id="108003.B1C78_10270"/>
<evidence type="ECO:0000313" key="2">
    <source>
        <dbReference type="Proteomes" id="UP000189462"/>
    </source>
</evidence>